<feature type="compositionally biased region" description="Polar residues" evidence="1">
    <location>
        <begin position="225"/>
        <end position="255"/>
    </location>
</feature>
<feature type="region of interest" description="Disordered" evidence="1">
    <location>
        <begin position="1"/>
        <end position="338"/>
    </location>
</feature>
<evidence type="ECO:0000313" key="3">
    <source>
        <dbReference type="Proteomes" id="UP000178129"/>
    </source>
</evidence>
<reference evidence="3" key="1">
    <citation type="submission" date="2016-03" db="EMBL/GenBank/DDBJ databases">
        <authorList>
            <person name="Ploux O."/>
        </authorList>
    </citation>
    <scope>NUCLEOTIDE SEQUENCE [LARGE SCALE GENOMIC DNA]</scope>
    <source>
        <strain evidence="3">UK7</strain>
    </source>
</reference>
<feature type="compositionally biased region" description="Polar residues" evidence="1">
    <location>
        <begin position="121"/>
        <end position="135"/>
    </location>
</feature>
<feature type="compositionally biased region" description="Polar residues" evidence="1">
    <location>
        <begin position="154"/>
        <end position="172"/>
    </location>
</feature>
<comment type="caution">
    <text evidence="2">The sequence shown here is derived from an EMBL/GenBank/DDBJ whole genome shotgun (WGS) entry which is preliminary data.</text>
</comment>
<evidence type="ECO:0000313" key="2">
    <source>
        <dbReference type="EMBL" id="CZT10895.1"/>
    </source>
</evidence>
<gene>
    <name evidence="2" type="ORF">RCO7_03540</name>
</gene>
<accession>A0A1E1LK69</accession>
<feature type="region of interest" description="Disordered" evidence="1">
    <location>
        <begin position="408"/>
        <end position="435"/>
    </location>
</feature>
<dbReference type="InParanoid" id="A0A1E1LK69"/>
<feature type="compositionally biased region" description="Polar residues" evidence="1">
    <location>
        <begin position="311"/>
        <end position="321"/>
    </location>
</feature>
<sequence length="594" mass="66108">MSQTGKPVNTFGGSRSAEEKASRKAEKKKRKQERKQKRDIKRAAAHHSTPAQPTKELALSEEDDDKSVRPVVSNTGAVGNGGLKSARAHYSPIPARVSSKELKIRGYIPDSENEGSGSDEGLSNHSFDPNSSPISLTKDVLAPTRSADERILNPLSSASKKSPSEYDNNFVINDNPLEPTAEYTLLPETSTADLKRSRSNREFPSPGNMGTKLFPPPRKTREQLSKQATMTPLSNSASGNVFESHSSKPVSNTSMDDVDLEVTQEPSITDTSSPGTISNTKGNGAEVGNLQWPTLPDSDSDSDGSIEETIVFQSTKDTNTPGSSGRFDFSDSSDSTSDSITYGKEIIVTHGTKITADDVRIKEKIEHSRSGSDSEMDGSVEETIITQGAKNVFSRTSEAFPESHLQAIGVGNSDDSEADEMSEDEEMSNEDEMSYDTSIRHRREPLKIMPAKHVGFPPPEELPSWFPTNIKQIYSVDRHGGALSFEELNQITRYRAALEKIRRQKWKTYLEAGEARFKLQKILRRLRVRPLTKAFYQYRRKQYGFWKEEALKSWKRLEKTHVGIRILDETIDINVRQEGMIYKNIEKNGLDGRV</sequence>
<evidence type="ECO:0000256" key="1">
    <source>
        <dbReference type="SAM" id="MobiDB-lite"/>
    </source>
</evidence>
<organism evidence="2 3">
    <name type="scientific">Rhynchosporium graminicola</name>
    <dbReference type="NCBI Taxonomy" id="2792576"/>
    <lineage>
        <taxon>Eukaryota</taxon>
        <taxon>Fungi</taxon>
        <taxon>Dikarya</taxon>
        <taxon>Ascomycota</taxon>
        <taxon>Pezizomycotina</taxon>
        <taxon>Leotiomycetes</taxon>
        <taxon>Helotiales</taxon>
        <taxon>Ploettnerulaceae</taxon>
        <taxon>Rhynchosporium</taxon>
    </lineage>
</organism>
<feature type="compositionally biased region" description="Acidic residues" evidence="1">
    <location>
        <begin position="414"/>
        <end position="434"/>
    </location>
</feature>
<feature type="compositionally biased region" description="Low complexity" evidence="1">
    <location>
        <begin position="322"/>
        <end position="338"/>
    </location>
</feature>
<dbReference type="AlphaFoldDB" id="A0A1E1LK69"/>
<feature type="compositionally biased region" description="Polar residues" evidence="1">
    <location>
        <begin position="1"/>
        <end position="13"/>
    </location>
</feature>
<dbReference type="Proteomes" id="UP000178129">
    <property type="component" value="Unassembled WGS sequence"/>
</dbReference>
<feature type="compositionally biased region" description="Polar residues" evidence="1">
    <location>
        <begin position="264"/>
        <end position="282"/>
    </location>
</feature>
<keyword evidence="3" id="KW-1185">Reference proteome</keyword>
<proteinExistence type="predicted"/>
<protein>
    <submittedName>
        <fullName evidence="2">Uncharacterized protein</fullName>
    </submittedName>
</protein>
<name>A0A1E1LK69_9HELO</name>
<feature type="compositionally biased region" description="Basic residues" evidence="1">
    <location>
        <begin position="25"/>
        <end position="45"/>
    </location>
</feature>
<dbReference type="EMBL" id="FJUW01000059">
    <property type="protein sequence ID" value="CZT10895.1"/>
    <property type="molecule type" value="Genomic_DNA"/>
</dbReference>